<dbReference type="Proteomes" id="UP000275408">
    <property type="component" value="Unassembled WGS sequence"/>
</dbReference>
<dbReference type="OrthoDB" id="5969496at2759"/>
<dbReference type="PANTHER" id="PTHR43313:SF50">
    <property type="entry name" value="GH26015P"/>
    <property type="match status" value="1"/>
</dbReference>
<comment type="similarity">
    <text evidence="1 3">Belongs to the short-chain dehydrogenases/reductases (SDR) family.</text>
</comment>
<dbReference type="PANTHER" id="PTHR43313">
    <property type="entry name" value="SHORT-CHAIN DEHYDROGENASE/REDUCTASE FAMILY 9C"/>
    <property type="match status" value="1"/>
</dbReference>
<keyword evidence="6" id="KW-1185">Reference proteome</keyword>
<dbReference type="InterPro" id="IPR020904">
    <property type="entry name" value="Sc_DH/Rdtase_CS"/>
</dbReference>
<organism evidence="5 6">
    <name type="scientific">Pocillopora damicornis</name>
    <name type="common">Cauliflower coral</name>
    <name type="synonym">Millepora damicornis</name>
    <dbReference type="NCBI Taxonomy" id="46731"/>
    <lineage>
        <taxon>Eukaryota</taxon>
        <taxon>Metazoa</taxon>
        <taxon>Cnidaria</taxon>
        <taxon>Anthozoa</taxon>
        <taxon>Hexacorallia</taxon>
        <taxon>Scleractinia</taxon>
        <taxon>Astrocoeniina</taxon>
        <taxon>Pocilloporidae</taxon>
        <taxon>Pocillopora</taxon>
    </lineage>
</organism>
<dbReference type="GO" id="GO:0008202">
    <property type="term" value="P:steroid metabolic process"/>
    <property type="evidence" value="ECO:0007669"/>
    <property type="project" value="TreeGrafter"/>
</dbReference>
<sequence>NSNASDRDFLIAKTPTSASQEHHSVSTHQLMSFLIPVFVGCLAVYLAWRLIPRSNVEIKDKYVLITGCDSGFGRKTAIRLDEMGVRVIATCLTKEGEQNLKSVTSDRLKTFQMDVTNSQHIRDVFDEVERRIPDETGLWGLVNNAGIHIQSPIDWQPLDNFKRIADVNLWGMIDVTKTFLPLVKKARGRVVTFSSTAGRIAFSCIAPYAVTKYGVEAFSDALRREMYSWGIKVSIMEPGCFQTGMTQPAAIERQLRQCWNNLSDELKKEYGEEYLEKSIALSTLVSPSGRTGDVVDAVVDALTSQTPRDRYLIGFDAKFIFAWLALFPTSMADFILKRMVPQDLVPLGSK</sequence>
<dbReference type="PRINTS" id="PR00080">
    <property type="entry name" value="SDRFAMILY"/>
</dbReference>
<evidence type="ECO:0000256" key="2">
    <source>
        <dbReference type="ARBA" id="ARBA00023002"/>
    </source>
</evidence>
<dbReference type="PROSITE" id="PS00061">
    <property type="entry name" value="ADH_SHORT"/>
    <property type="match status" value="1"/>
</dbReference>
<keyword evidence="4" id="KW-0812">Transmembrane</keyword>
<accession>A0A3M6TVH2</accession>
<evidence type="ECO:0000256" key="1">
    <source>
        <dbReference type="ARBA" id="ARBA00006484"/>
    </source>
</evidence>
<gene>
    <name evidence="5" type="ORF">pdam_00019298</name>
</gene>
<dbReference type="STRING" id="46731.A0A3M6TVH2"/>
<feature type="non-terminal residue" evidence="5">
    <location>
        <position position="1"/>
    </location>
</feature>
<evidence type="ECO:0000313" key="6">
    <source>
        <dbReference type="Proteomes" id="UP000275408"/>
    </source>
</evidence>
<dbReference type="Pfam" id="PF00106">
    <property type="entry name" value="adh_short"/>
    <property type="match status" value="1"/>
</dbReference>
<evidence type="ECO:0000256" key="4">
    <source>
        <dbReference type="SAM" id="Phobius"/>
    </source>
</evidence>
<dbReference type="SUPFAM" id="SSF51735">
    <property type="entry name" value="NAD(P)-binding Rossmann-fold domains"/>
    <property type="match status" value="1"/>
</dbReference>
<keyword evidence="4" id="KW-1133">Transmembrane helix</keyword>
<dbReference type="InterPro" id="IPR002347">
    <property type="entry name" value="SDR_fam"/>
</dbReference>
<feature type="transmembrane region" description="Helical" evidence="4">
    <location>
        <begin position="30"/>
        <end position="51"/>
    </location>
</feature>
<evidence type="ECO:0000313" key="5">
    <source>
        <dbReference type="EMBL" id="RMX45425.1"/>
    </source>
</evidence>
<keyword evidence="4" id="KW-0472">Membrane</keyword>
<dbReference type="PRINTS" id="PR00081">
    <property type="entry name" value="GDHRDH"/>
</dbReference>
<evidence type="ECO:0000256" key="3">
    <source>
        <dbReference type="RuleBase" id="RU000363"/>
    </source>
</evidence>
<proteinExistence type="inferred from homology"/>
<reference evidence="5 6" key="1">
    <citation type="journal article" date="2018" name="Sci. Rep.">
        <title>Comparative analysis of the Pocillopora damicornis genome highlights role of immune system in coral evolution.</title>
        <authorList>
            <person name="Cunning R."/>
            <person name="Bay R.A."/>
            <person name="Gillette P."/>
            <person name="Baker A.C."/>
            <person name="Traylor-Knowles N."/>
        </authorList>
    </citation>
    <scope>NUCLEOTIDE SEQUENCE [LARGE SCALE GENOMIC DNA]</scope>
    <source>
        <strain evidence="5">RSMAS</strain>
        <tissue evidence="5">Whole animal</tissue>
    </source>
</reference>
<dbReference type="AlphaFoldDB" id="A0A3M6TVH2"/>
<name>A0A3M6TVH2_POCDA</name>
<dbReference type="FunFam" id="3.40.50.720:FF:000074">
    <property type="entry name" value="Retinol dehydrogenase type 1"/>
    <property type="match status" value="1"/>
</dbReference>
<dbReference type="InterPro" id="IPR036291">
    <property type="entry name" value="NAD(P)-bd_dom_sf"/>
</dbReference>
<dbReference type="EMBL" id="RCHS01002829">
    <property type="protein sequence ID" value="RMX45425.1"/>
    <property type="molecule type" value="Genomic_DNA"/>
</dbReference>
<keyword evidence="2" id="KW-0560">Oxidoreductase</keyword>
<dbReference type="GO" id="GO:0016491">
    <property type="term" value="F:oxidoreductase activity"/>
    <property type="evidence" value="ECO:0007669"/>
    <property type="project" value="UniProtKB-KW"/>
</dbReference>
<dbReference type="Gene3D" id="3.40.50.720">
    <property type="entry name" value="NAD(P)-binding Rossmann-like Domain"/>
    <property type="match status" value="1"/>
</dbReference>
<comment type="caution">
    <text evidence="5">The sequence shown here is derived from an EMBL/GenBank/DDBJ whole genome shotgun (WGS) entry which is preliminary data.</text>
</comment>
<protein>
    <submittedName>
        <fullName evidence="5">Uncharacterized protein</fullName>
    </submittedName>
</protein>